<proteinExistence type="predicted"/>
<feature type="compositionally biased region" description="Low complexity" evidence="1">
    <location>
        <begin position="215"/>
        <end position="226"/>
    </location>
</feature>
<dbReference type="OrthoDB" id="3932653at2759"/>
<feature type="compositionally biased region" description="Polar residues" evidence="1">
    <location>
        <begin position="321"/>
        <end position="331"/>
    </location>
</feature>
<evidence type="ECO:0000256" key="1">
    <source>
        <dbReference type="SAM" id="MobiDB-lite"/>
    </source>
</evidence>
<feature type="compositionally biased region" description="Polar residues" evidence="1">
    <location>
        <begin position="399"/>
        <end position="418"/>
    </location>
</feature>
<reference evidence="2" key="1">
    <citation type="submission" date="2022-10" db="EMBL/GenBank/DDBJ databases">
        <title>Tapping the CABI collections for fungal endophytes: first genome assemblies for Collariella, Neodidymelliopsis, Ascochyta clinopodiicola, Didymella pomorum, Didymosphaeria variabile, Neocosmospora piperis and Neocucurbitaria cava.</title>
        <authorList>
            <person name="Hill R."/>
        </authorList>
    </citation>
    <scope>NUCLEOTIDE SEQUENCE</scope>
    <source>
        <strain evidence="2">IMI 356814</strain>
    </source>
</reference>
<evidence type="ECO:0000313" key="2">
    <source>
        <dbReference type="EMBL" id="KAJ4370409.1"/>
    </source>
</evidence>
<feature type="compositionally biased region" description="Polar residues" evidence="1">
    <location>
        <begin position="302"/>
        <end position="312"/>
    </location>
</feature>
<dbReference type="AlphaFoldDB" id="A0A9W9CMH8"/>
<feature type="compositionally biased region" description="Polar residues" evidence="1">
    <location>
        <begin position="262"/>
        <end position="271"/>
    </location>
</feature>
<feature type="compositionally biased region" description="Basic residues" evidence="1">
    <location>
        <begin position="441"/>
        <end position="451"/>
    </location>
</feature>
<keyword evidence="3" id="KW-1185">Reference proteome</keyword>
<gene>
    <name evidence="2" type="ORF">N0V83_004927</name>
</gene>
<name>A0A9W9CMH8_9PLEO</name>
<accession>A0A9W9CMH8</accession>
<comment type="caution">
    <text evidence="2">The sequence shown here is derived from an EMBL/GenBank/DDBJ whole genome shotgun (WGS) entry which is preliminary data.</text>
</comment>
<protein>
    <submittedName>
        <fullName evidence="2">Uncharacterized protein</fullName>
    </submittedName>
</protein>
<evidence type="ECO:0000313" key="3">
    <source>
        <dbReference type="Proteomes" id="UP001140560"/>
    </source>
</evidence>
<feature type="region of interest" description="Disordered" evidence="1">
    <location>
        <begin position="250"/>
        <end position="451"/>
    </location>
</feature>
<dbReference type="EMBL" id="JAPEUY010000008">
    <property type="protein sequence ID" value="KAJ4370409.1"/>
    <property type="molecule type" value="Genomic_DNA"/>
</dbReference>
<organism evidence="2 3">
    <name type="scientific">Neocucurbitaria cava</name>
    <dbReference type="NCBI Taxonomy" id="798079"/>
    <lineage>
        <taxon>Eukaryota</taxon>
        <taxon>Fungi</taxon>
        <taxon>Dikarya</taxon>
        <taxon>Ascomycota</taxon>
        <taxon>Pezizomycotina</taxon>
        <taxon>Dothideomycetes</taxon>
        <taxon>Pleosporomycetidae</taxon>
        <taxon>Pleosporales</taxon>
        <taxon>Pleosporineae</taxon>
        <taxon>Cucurbitariaceae</taxon>
        <taxon>Neocucurbitaria</taxon>
    </lineage>
</organism>
<dbReference type="Proteomes" id="UP001140560">
    <property type="component" value="Unassembled WGS sequence"/>
</dbReference>
<feature type="region of interest" description="Disordered" evidence="1">
    <location>
        <begin position="175"/>
        <end position="233"/>
    </location>
</feature>
<sequence>MPRWGRPPGGATGVGRYFEGVEDDVHRFQELDTDDEKNGVILDRGFQQVSNNTNINPDELYFSDMDIRSWERRASALDGTDGPDYGYQDEDEGYYDDTGESMTHAEYEEMLFRRVLDKIRVARAAGRADVQLSPEEVEAYQSKVYGAKAPAARPHPKLRPSSAFVGTHDAASVITTSKSGNAVSGSSRSKKSQQRTSLFASKPKKEKPSGRKRTPPLSSASSQAAPGFVVPGPDGQPVYAPINAYQGSLVRDAGPVHRPASRSASDTSYQTPTPPRATPRDVLGAFPGSEHAYRPATPPRQGRSTSSWQSMQGHELPPTSRARSASIQSTGLLPFPVEPYQYHTFSPSSSSPTSPQAPQYARRVSSGPSEASYTVMPRRVPVPAPAPVPLQRTAPVASVQGSYSDPTLATQASGSNPGATILVDDQGAAKSIRTVKDGERKRKGGRSKKKG</sequence>
<feature type="compositionally biased region" description="Basic residues" evidence="1">
    <location>
        <begin position="202"/>
        <end position="214"/>
    </location>
</feature>